<sequence length="148" mass="16997">MGDIEPVEQFPGLLHHLFLVHEQPPAVEVPEKDVLVHRQMLHQRVLLMDHRDAARGGVRGARKLDPFALVAHLGAPVRRIYARDDVHQRRLARAVFPDQRVHLSRPEREIDVLQRDDARKRLRHVFGLEDHLFHGVRLPSATSARGSP</sequence>
<dbReference type="EMBL" id="VSSQ01080787">
    <property type="protein sequence ID" value="MPN29892.1"/>
    <property type="molecule type" value="Genomic_DNA"/>
</dbReference>
<organism evidence="1">
    <name type="scientific">bioreactor metagenome</name>
    <dbReference type="NCBI Taxonomy" id="1076179"/>
    <lineage>
        <taxon>unclassified sequences</taxon>
        <taxon>metagenomes</taxon>
        <taxon>ecological metagenomes</taxon>
    </lineage>
</organism>
<dbReference type="AntiFam" id="ANF00095">
    <property type="entry name" value="Shadow ORF (opposite ABC transporters)"/>
</dbReference>
<name>A0A645GV54_9ZZZZ</name>
<reference evidence="1" key="1">
    <citation type="submission" date="2019-08" db="EMBL/GenBank/DDBJ databases">
        <authorList>
            <person name="Kucharzyk K."/>
            <person name="Murdoch R.W."/>
            <person name="Higgins S."/>
            <person name="Loffler F."/>
        </authorList>
    </citation>
    <scope>NUCLEOTIDE SEQUENCE</scope>
</reference>
<gene>
    <name evidence="1" type="ORF">SDC9_177346</name>
</gene>
<evidence type="ECO:0000313" key="1">
    <source>
        <dbReference type="EMBL" id="MPN29892.1"/>
    </source>
</evidence>
<proteinExistence type="predicted"/>
<dbReference type="AlphaFoldDB" id="A0A645GV54"/>
<accession>A0A645GV54</accession>
<comment type="caution">
    <text evidence="1">The sequence shown here is derived from an EMBL/GenBank/DDBJ whole genome shotgun (WGS) entry which is preliminary data.</text>
</comment>
<protein>
    <submittedName>
        <fullName evidence="1">Uncharacterized protein</fullName>
    </submittedName>
</protein>